<evidence type="ECO:0000259" key="2">
    <source>
        <dbReference type="Pfam" id="PF13358"/>
    </source>
</evidence>
<dbReference type="EMBL" id="ML120459">
    <property type="protein sequence ID" value="RPA93129.1"/>
    <property type="molecule type" value="Genomic_DNA"/>
</dbReference>
<keyword evidence="4" id="KW-1185">Reference proteome</keyword>
<evidence type="ECO:0000313" key="4">
    <source>
        <dbReference type="Proteomes" id="UP000276215"/>
    </source>
</evidence>
<name>A0A3N4J489_9PEZI</name>
<dbReference type="GO" id="GO:0006313">
    <property type="term" value="P:DNA transposition"/>
    <property type="evidence" value="ECO:0007669"/>
    <property type="project" value="InterPro"/>
</dbReference>
<evidence type="ECO:0000313" key="3">
    <source>
        <dbReference type="EMBL" id="RPA93129.1"/>
    </source>
</evidence>
<protein>
    <recommendedName>
        <fullName evidence="5">Tc1-like transposase DDE domain-containing protein</fullName>
    </recommendedName>
</protein>
<accession>A0A3N4J489</accession>
<dbReference type="InterPro" id="IPR038717">
    <property type="entry name" value="Tc1-like_DDE_dom"/>
</dbReference>
<dbReference type="Proteomes" id="UP000276215">
    <property type="component" value="Unassembled WGS sequence"/>
</dbReference>
<dbReference type="Pfam" id="PF01498">
    <property type="entry name" value="HTH_Tnp_Tc3_2"/>
    <property type="match status" value="1"/>
</dbReference>
<feature type="domain" description="Transposase Tc1-like" evidence="1">
    <location>
        <begin position="40"/>
        <end position="103"/>
    </location>
</feature>
<dbReference type="GO" id="GO:0003677">
    <property type="term" value="F:DNA binding"/>
    <property type="evidence" value="ECO:0007669"/>
    <property type="project" value="InterPro"/>
</dbReference>
<dbReference type="AlphaFoldDB" id="A0A3N4J489"/>
<evidence type="ECO:0000259" key="1">
    <source>
        <dbReference type="Pfam" id="PF01498"/>
    </source>
</evidence>
<evidence type="ECO:0008006" key="5">
    <source>
        <dbReference type="Google" id="ProtNLM"/>
    </source>
</evidence>
<gene>
    <name evidence="3" type="ORF">L873DRAFT_1706792</name>
</gene>
<dbReference type="InterPro" id="IPR036397">
    <property type="entry name" value="RNaseH_sf"/>
</dbReference>
<feature type="non-terminal residue" evidence="3">
    <location>
        <position position="1"/>
    </location>
</feature>
<dbReference type="STRING" id="1336337.A0A3N4J489"/>
<dbReference type="Pfam" id="PF13358">
    <property type="entry name" value="DDE_3"/>
    <property type="match status" value="1"/>
</dbReference>
<dbReference type="GO" id="GO:0015074">
    <property type="term" value="P:DNA integration"/>
    <property type="evidence" value="ECO:0007669"/>
    <property type="project" value="InterPro"/>
</dbReference>
<reference evidence="3 4" key="1">
    <citation type="journal article" date="2018" name="Nat. Ecol. Evol.">
        <title>Pezizomycetes genomes reveal the molecular basis of ectomycorrhizal truffle lifestyle.</title>
        <authorList>
            <person name="Murat C."/>
            <person name="Payen T."/>
            <person name="Noel B."/>
            <person name="Kuo A."/>
            <person name="Morin E."/>
            <person name="Chen J."/>
            <person name="Kohler A."/>
            <person name="Krizsan K."/>
            <person name="Balestrini R."/>
            <person name="Da Silva C."/>
            <person name="Montanini B."/>
            <person name="Hainaut M."/>
            <person name="Levati E."/>
            <person name="Barry K.W."/>
            <person name="Belfiori B."/>
            <person name="Cichocki N."/>
            <person name="Clum A."/>
            <person name="Dockter R.B."/>
            <person name="Fauchery L."/>
            <person name="Guy J."/>
            <person name="Iotti M."/>
            <person name="Le Tacon F."/>
            <person name="Lindquist E.A."/>
            <person name="Lipzen A."/>
            <person name="Malagnac F."/>
            <person name="Mello A."/>
            <person name="Molinier V."/>
            <person name="Miyauchi S."/>
            <person name="Poulain J."/>
            <person name="Riccioni C."/>
            <person name="Rubini A."/>
            <person name="Sitrit Y."/>
            <person name="Splivallo R."/>
            <person name="Traeger S."/>
            <person name="Wang M."/>
            <person name="Zifcakova L."/>
            <person name="Wipf D."/>
            <person name="Zambonelli A."/>
            <person name="Paolocci F."/>
            <person name="Nowrousian M."/>
            <person name="Ottonello S."/>
            <person name="Baldrian P."/>
            <person name="Spatafora J.W."/>
            <person name="Henrissat B."/>
            <person name="Nagy L.G."/>
            <person name="Aury J.M."/>
            <person name="Wincker P."/>
            <person name="Grigoriev I.V."/>
            <person name="Bonfante P."/>
            <person name="Martin F.M."/>
        </authorList>
    </citation>
    <scope>NUCLEOTIDE SEQUENCE [LARGE SCALE GENOMIC DNA]</scope>
    <source>
        <strain evidence="3 4">120613-1</strain>
    </source>
</reference>
<organism evidence="3 4">
    <name type="scientific">Choiromyces venosus 120613-1</name>
    <dbReference type="NCBI Taxonomy" id="1336337"/>
    <lineage>
        <taxon>Eukaryota</taxon>
        <taxon>Fungi</taxon>
        <taxon>Dikarya</taxon>
        <taxon>Ascomycota</taxon>
        <taxon>Pezizomycotina</taxon>
        <taxon>Pezizomycetes</taxon>
        <taxon>Pezizales</taxon>
        <taxon>Tuberaceae</taxon>
        <taxon>Choiromyces</taxon>
    </lineage>
</organism>
<proteinExistence type="predicted"/>
<dbReference type="OrthoDB" id="6231388at2759"/>
<dbReference type="InterPro" id="IPR002492">
    <property type="entry name" value="Transposase_Tc1-like"/>
</dbReference>
<dbReference type="Gene3D" id="3.30.420.10">
    <property type="entry name" value="Ribonuclease H-like superfamily/Ribonuclease H"/>
    <property type="match status" value="1"/>
</dbReference>
<feature type="domain" description="Tc1-like transposase DDE" evidence="2">
    <location>
        <begin position="169"/>
        <end position="240"/>
    </location>
</feature>
<sequence length="299" mass="35031">KILLSNVFNTIKKTQPDGEEKKCVGRTKKSTKEEGVVMLEVALHNRTITYEDFAQKVPPQVTAYTVSRRPGEDHLAKWMAMEREHLDEETAKKRLEWALAHRDWAREMWRKRAMRGYEVTVERAGGERKVSQMMTGCFYGQKYGLFLPFFPDPNCVGGGVTSRSIIQIYNQYDFISIWEEIKREIGEEEIFLIIDNARTHLPFTRCLKSKGINLKQITPYLPDLNPIEYIWSLMKAILHKYYPELYLMRGPKDDVRKVIKEAVTFCWELLDPKVFDDLTGSMVDRTKAIIEADGWYIRY</sequence>